<feature type="domain" description="VWFA" evidence="5">
    <location>
        <begin position="89"/>
        <end position="263"/>
    </location>
</feature>
<dbReference type="CDD" id="cd00054">
    <property type="entry name" value="EGF_CA"/>
    <property type="match status" value="1"/>
</dbReference>
<feature type="domain" description="EGF-like" evidence="4">
    <location>
        <begin position="474"/>
        <end position="511"/>
    </location>
</feature>
<evidence type="ECO:0000313" key="8">
    <source>
        <dbReference type="Proteomes" id="UP001642483"/>
    </source>
</evidence>
<feature type="disulfide bond" evidence="1">
    <location>
        <begin position="573"/>
        <end position="582"/>
    </location>
</feature>
<keyword evidence="8" id="KW-1185">Reference proteome</keyword>
<keyword evidence="2" id="KW-0812">Transmembrane</keyword>
<feature type="disulfide bond" evidence="1">
    <location>
        <begin position="501"/>
        <end position="510"/>
    </location>
</feature>
<feature type="disulfide bond" evidence="1">
    <location>
        <begin position="539"/>
        <end position="548"/>
    </location>
</feature>
<sequence length="1084" mass="118378">MRVLVFMIILGQTWIGRSDLIVGDDVWEDNDEYSDEVLRQMVGAYDDEDNQFGSGRGTETLGPRSFYKEEILGQELQPGECILHMNVTDLVFVVDVGKNFPALAVSNVQSFIMDTLKVMELDTDKTRVAVTAVGFGLSDVFDAVRIQVGTSHRMVQSELKKLEKGEGRFDMIRALRKVDEITTVFGTNDTKVVVFVMASPILFNNELSGALSEFTKDGFVFFFVGVGSLASNSHFNALAGFGELIQVPNYWDLSSNEIVVETLTKRYGCNPCIPNPCAHAAQCHISGASYRCLCYPGYVGGVCATDPCNPNPCQPGQICRRTNGYHSCETASLCSSNPCHNNGVCDVVQGAVLCRCPSTHVGQHCEIRCPTCANGGVCRLRHGVADCQCPQGYFGNDCSDTTQYCRQSCNNGGYCENNPFGVDRCQCTPPFSGVSCTQTPCHSHQCQNGGQCALSEANEPYCVCPLPYRGEHCQNDPCSLTFCQNGGSCGVTSEGRSKCACSPLYIGEYCERSRCDFYYRCKNGGTCGLTSQNLVKCFCVPPFWGEDCSLVSPCPCQNGGTCVTDDRRQYCDCPSPYKGTKCETRDPCSLVNCGPRRRCIVNSQSSAGYTCECRPGYWGSSCLYNPCVPNPCENGGFCYSVTQQSRQSPFTFNCVCAPGYKGRTCRDRIVVTISPRLGTTTTSSPNLQCLSSPCRAPCTCQPSCRHEQGYVCVSNNGYLGKNCDIPPSKLTCHENLISLDVDLALLNELGGKSGLGQLYFAPDENYVPANECKAKPSGLQQQQQLTLSMSTPFTSCGTVTTANQEGDIMVTNKVWFNTGQTGVYDMATPVLDFRCIYKHSYEISTSLEPILSRVDLNNHEMERSGLKLNKPVSYELCKHVDGCVTSCPRHLLVQPGAVYTIGQEINVVIKATPDANLLGNELSVRKFYVSCGADNRTSPVINVVDDGCPTSAITSSISKNGSTTCVVFRVRRLTQCRVIYLHAKLVGCTASDLQACSSLAPHTRCPKSRRKRTPEKEEIFGPIYILPSHGDVIHVDSDQVKPKISDSSQHKLISVIVLSSAPILLLIAFVLISILCCSYCKSKF</sequence>
<feature type="domain" description="EGF-like" evidence="4">
    <location>
        <begin position="401"/>
        <end position="437"/>
    </location>
</feature>
<feature type="disulfide bond" evidence="1">
    <location>
        <begin position="405"/>
        <end position="415"/>
    </location>
</feature>
<feature type="signal peptide" evidence="3">
    <location>
        <begin position="1"/>
        <end position="18"/>
    </location>
</feature>
<dbReference type="PROSITE" id="PS01186">
    <property type="entry name" value="EGF_2"/>
    <property type="match status" value="5"/>
</dbReference>
<dbReference type="InterPro" id="IPR050906">
    <property type="entry name" value="Notch_signaling"/>
</dbReference>
<dbReference type="PROSITE" id="PS50234">
    <property type="entry name" value="VWFA"/>
    <property type="match status" value="1"/>
</dbReference>
<reference evidence="7 8" key="1">
    <citation type="submission" date="2024-02" db="EMBL/GenBank/DDBJ databases">
        <authorList>
            <person name="Daric V."/>
            <person name="Darras S."/>
        </authorList>
    </citation>
    <scope>NUCLEOTIDE SEQUENCE [LARGE SCALE GENOMIC DNA]</scope>
</reference>
<gene>
    <name evidence="7" type="ORF">CVLEPA_LOCUS12995</name>
</gene>
<name>A0ABP0FSN0_CLALP</name>
<dbReference type="SUPFAM" id="SSF57196">
    <property type="entry name" value="EGF/Laminin"/>
    <property type="match status" value="5"/>
</dbReference>
<feature type="disulfide bond" evidence="1">
    <location>
        <begin position="356"/>
        <end position="365"/>
    </location>
</feature>
<dbReference type="InterPro" id="IPR000742">
    <property type="entry name" value="EGF"/>
</dbReference>
<dbReference type="Pfam" id="PF00008">
    <property type="entry name" value="EGF"/>
    <property type="match status" value="1"/>
</dbReference>
<organism evidence="7 8">
    <name type="scientific">Clavelina lepadiformis</name>
    <name type="common">Light-bulb sea squirt</name>
    <name type="synonym">Ascidia lepadiformis</name>
    <dbReference type="NCBI Taxonomy" id="159417"/>
    <lineage>
        <taxon>Eukaryota</taxon>
        <taxon>Metazoa</taxon>
        <taxon>Chordata</taxon>
        <taxon>Tunicata</taxon>
        <taxon>Ascidiacea</taxon>
        <taxon>Aplousobranchia</taxon>
        <taxon>Clavelinidae</taxon>
        <taxon>Clavelina</taxon>
    </lineage>
</organism>
<dbReference type="SUPFAM" id="SSF53300">
    <property type="entry name" value="vWA-like"/>
    <property type="match status" value="1"/>
</dbReference>
<feature type="transmembrane region" description="Helical" evidence="2">
    <location>
        <begin position="1052"/>
        <end position="1080"/>
    </location>
</feature>
<proteinExistence type="predicted"/>
<evidence type="ECO:0000256" key="1">
    <source>
        <dbReference type="PROSITE-ProRule" id="PRU00076"/>
    </source>
</evidence>
<keyword evidence="2" id="KW-0472">Membrane</keyword>
<feature type="domain" description="EGF-like" evidence="4">
    <location>
        <begin position="270"/>
        <end position="304"/>
    </location>
</feature>
<evidence type="ECO:0000313" key="7">
    <source>
        <dbReference type="EMBL" id="CAK8682318.1"/>
    </source>
</evidence>
<keyword evidence="1" id="KW-1015">Disulfide bond</keyword>
<dbReference type="InterPro" id="IPR002035">
    <property type="entry name" value="VWF_A"/>
</dbReference>
<keyword evidence="2" id="KW-1133">Transmembrane helix</keyword>
<evidence type="ECO:0000256" key="3">
    <source>
        <dbReference type="SAM" id="SignalP"/>
    </source>
</evidence>
<feature type="chain" id="PRO_5045312619" evidence="3">
    <location>
        <begin position="19"/>
        <end position="1084"/>
    </location>
</feature>
<accession>A0ABP0FSN0</accession>
<dbReference type="PROSITE" id="PS50026">
    <property type="entry name" value="EGF_3"/>
    <property type="match status" value="9"/>
</dbReference>
<evidence type="ECO:0000259" key="4">
    <source>
        <dbReference type="PROSITE" id="PS50026"/>
    </source>
</evidence>
<feature type="domain" description="EGF-like" evidence="4">
    <location>
        <begin position="512"/>
        <end position="549"/>
    </location>
</feature>
<evidence type="ECO:0000259" key="6">
    <source>
        <dbReference type="PROSITE" id="PS51034"/>
    </source>
</evidence>
<feature type="domain" description="ZP" evidence="6">
    <location>
        <begin position="731"/>
        <end position="1003"/>
    </location>
</feature>
<comment type="caution">
    <text evidence="1">Lacks conserved residue(s) required for the propagation of feature annotation.</text>
</comment>
<evidence type="ECO:0000259" key="5">
    <source>
        <dbReference type="PROSITE" id="PS50234"/>
    </source>
</evidence>
<feature type="domain" description="EGF-like" evidence="4">
    <location>
        <begin position="623"/>
        <end position="666"/>
    </location>
</feature>
<dbReference type="Pfam" id="PF00092">
    <property type="entry name" value="VWA"/>
    <property type="match status" value="1"/>
</dbReference>
<dbReference type="Gene3D" id="3.40.50.410">
    <property type="entry name" value="von Willebrand factor, type A domain"/>
    <property type="match status" value="1"/>
</dbReference>
<dbReference type="PROSITE" id="PS51034">
    <property type="entry name" value="ZP_2"/>
    <property type="match status" value="1"/>
</dbReference>
<keyword evidence="1" id="KW-0245">EGF-like domain</keyword>
<dbReference type="InterPro" id="IPR001507">
    <property type="entry name" value="ZP_dom"/>
</dbReference>
<feature type="domain" description="EGF-like" evidence="4">
    <location>
        <begin position="550"/>
        <end position="583"/>
    </location>
</feature>
<dbReference type="Gene3D" id="2.10.25.10">
    <property type="entry name" value="Laminin"/>
    <property type="match status" value="7"/>
</dbReference>
<dbReference type="Proteomes" id="UP001642483">
    <property type="component" value="Unassembled WGS sequence"/>
</dbReference>
<dbReference type="SMART" id="SM00181">
    <property type="entry name" value="EGF"/>
    <property type="match status" value="11"/>
</dbReference>
<comment type="caution">
    <text evidence="7">The sequence shown here is derived from an EMBL/GenBank/DDBJ whole genome shotgun (WGS) entry which is preliminary data.</text>
</comment>
<feature type="domain" description="EGF-like" evidence="4">
    <location>
        <begin position="438"/>
        <end position="471"/>
    </location>
</feature>
<feature type="disulfide bond" evidence="1">
    <location>
        <begin position="427"/>
        <end position="436"/>
    </location>
</feature>
<dbReference type="PROSITE" id="PS00022">
    <property type="entry name" value="EGF_1"/>
    <property type="match status" value="7"/>
</dbReference>
<keyword evidence="3" id="KW-0732">Signal</keyword>
<dbReference type="PANTHER" id="PTHR24044">
    <property type="entry name" value="NOTCH LIGAND FAMILY MEMBER"/>
    <property type="match status" value="1"/>
</dbReference>
<dbReference type="InterPro" id="IPR036465">
    <property type="entry name" value="vWFA_dom_sf"/>
</dbReference>
<feature type="disulfide bond" evidence="1">
    <location>
        <begin position="656"/>
        <end position="665"/>
    </location>
</feature>
<evidence type="ECO:0000256" key="2">
    <source>
        <dbReference type="SAM" id="Phobius"/>
    </source>
</evidence>
<dbReference type="SMART" id="SM00241">
    <property type="entry name" value="ZP"/>
    <property type="match status" value="1"/>
</dbReference>
<feature type="disulfide bond" evidence="1">
    <location>
        <begin position="294"/>
        <end position="303"/>
    </location>
</feature>
<feature type="domain" description="EGF-like" evidence="4">
    <location>
        <begin position="330"/>
        <end position="366"/>
    </location>
</feature>
<dbReference type="EMBL" id="CAWYQH010000090">
    <property type="protein sequence ID" value="CAK8682318.1"/>
    <property type="molecule type" value="Genomic_DNA"/>
</dbReference>
<feature type="domain" description="EGF-like" evidence="4">
    <location>
        <begin position="584"/>
        <end position="620"/>
    </location>
</feature>
<dbReference type="PANTHER" id="PTHR24044:SF502">
    <property type="entry name" value="ANTERIOR PHARYNX IN EXCESS PROTEIN 1-RELATED"/>
    <property type="match status" value="1"/>
</dbReference>
<protein>
    <submittedName>
        <fullName evidence="7">Uncharacterized protein</fullName>
    </submittedName>
</protein>